<evidence type="ECO:0000313" key="1">
    <source>
        <dbReference type="EMBL" id="RJT91524.1"/>
    </source>
</evidence>
<protein>
    <submittedName>
        <fullName evidence="1">Uncharacterized protein</fullName>
    </submittedName>
</protein>
<proteinExistence type="predicted"/>
<comment type="caution">
    <text evidence="1">The sequence shown here is derived from an EMBL/GenBank/DDBJ whole genome shotgun (WGS) entry which is preliminary data.</text>
</comment>
<keyword evidence="2" id="KW-1185">Reference proteome</keyword>
<dbReference type="RefSeq" id="WP_119970827.1">
    <property type="nucleotide sequence ID" value="NZ_JBHSQA010000034.1"/>
</dbReference>
<reference evidence="1 2" key="1">
    <citation type="submission" date="2018-09" db="EMBL/GenBank/DDBJ databases">
        <title>Novel species of Cryobacterium.</title>
        <authorList>
            <person name="Liu Q."/>
            <person name="Xin Y.-H."/>
        </authorList>
    </citation>
    <scope>NUCLEOTIDE SEQUENCE [LARGE SCALE GENOMIC DNA]</scope>
    <source>
        <strain evidence="1 2">Hh39</strain>
    </source>
</reference>
<evidence type="ECO:0000313" key="2">
    <source>
        <dbReference type="Proteomes" id="UP000272015"/>
    </source>
</evidence>
<dbReference type="EMBL" id="QZVS01000045">
    <property type="protein sequence ID" value="RJT91524.1"/>
    <property type="molecule type" value="Genomic_DNA"/>
</dbReference>
<dbReference type="OrthoDB" id="5120300at2"/>
<organism evidence="1 2">
    <name type="scientific">Cryobacterium melibiosiphilum</name>
    <dbReference type="NCBI Taxonomy" id="995039"/>
    <lineage>
        <taxon>Bacteria</taxon>
        <taxon>Bacillati</taxon>
        <taxon>Actinomycetota</taxon>
        <taxon>Actinomycetes</taxon>
        <taxon>Micrococcales</taxon>
        <taxon>Microbacteriaceae</taxon>
        <taxon>Cryobacterium</taxon>
    </lineage>
</organism>
<gene>
    <name evidence="1" type="ORF">D6T64_01655</name>
</gene>
<dbReference type="Proteomes" id="UP000272015">
    <property type="component" value="Unassembled WGS sequence"/>
</dbReference>
<accession>A0A3A5N2L8</accession>
<dbReference type="AlphaFoldDB" id="A0A3A5N2L8"/>
<name>A0A3A5N2L8_9MICO</name>
<sequence length="108" mass="11807">MSEIEFGTWNDNMQFMVDSDGIACAWGSPNSGEVAVFAALKMTAEQWEAKKTDLIAIGASEDKTPIVGYVLEPEVDINVSRGGFAFRGGEVYYVSSDHLAEWIPPLTE</sequence>